<dbReference type="InterPro" id="IPR027417">
    <property type="entry name" value="P-loop_NTPase"/>
</dbReference>
<organism evidence="1 2">
    <name type="scientific">Bordetella flabilis</name>
    <dbReference type="NCBI Taxonomy" id="463014"/>
    <lineage>
        <taxon>Bacteria</taxon>
        <taxon>Pseudomonadati</taxon>
        <taxon>Pseudomonadota</taxon>
        <taxon>Betaproteobacteria</taxon>
        <taxon>Burkholderiales</taxon>
        <taxon>Alcaligenaceae</taxon>
        <taxon>Bordetella</taxon>
    </lineage>
</organism>
<dbReference type="Pfam" id="PF21448">
    <property type="entry name" value="DNMK"/>
    <property type="match status" value="1"/>
</dbReference>
<dbReference type="Proteomes" id="UP000091926">
    <property type="component" value="Chromosome"/>
</dbReference>
<dbReference type="EMBL" id="CP016172">
    <property type="protein sequence ID" value="ANN78930.1"/>
    <property type="molecule type" value="Genomic_DNA"/>
</dbReference>
<evidence type="ECO:0000313" key="1">
    <source>
        <dbReference type="EMBL" id="ANN78930.1"/>
    </source>
</evidence>
<accession>A0A193GGI5</accession>
<gene>
    <name evidence="1" type="ORF">BAU07_19005</name>
</gene>
<sequence>MAAAYGFSKIAFADALRAEISRSFGVDPRDLSNRITKEQLTHALAIGRSDDARFIHLMASAGVCISAPRSPRQIMRWWATEYRRALDGEEYWTLLAHDAIDALMRRGVRRIVVTDVRFSNEASFIKHMGGEVWRVRRAVADQIPGNHRSEIELEAISPAHVVHNDGDIAALMREVHDLWTRGRPTAPSPQAQP</sequence>
<dbReference type="AlphaFoldDB" id="A0A193GGI5"/>
<proteinExistence type="predicted"/>
<protein>
    <recommendedName>
        <fullName evidence="3">Deoxynucleotide monophosphate kinase</fullName>
    </recommendedName>
</protein>
<dbReference type="SUPFAM" id="SSF52540">
    <property type="entry name" value="P-loop containing nucleoside triphosphate hydrolases"/>
    <property type="match status" value="1"/>
</dbReference>
<keyword evidence="2" id="KW-1185">Reference proteome</keyword>
<dbReference type="InterPro" id="IPR048444">
    <property type="entry name" value="DNMK"/>
</dbReference>
<reference evidence="1 2" key="1">
    <citation type="submission" date="2016-06" db="EMBL/GenBank/DDBJ databases">
        <title>Complete genome sequences of Bordetella bronchialis and Bordetella flabilis.</title>
        <authorList>
            <person name="LiPuma J.J."/>
            <person name="Spilker T."/>
        </authorList>
    </citation>
    <scope>NUCLEOTIDE SEQUENCE [LARGE SCALE GENOMIC DNA]</scope>
    <source>
        <strain evidence="1 2">AU10664</strain>
    </source>
</reference>
<dbReference type="STRING" id="463014.BAU07_19005"/>
<evidence type="ECO:0000313" key="2">
    <source>
        <dbReference type="Proteomes" id="UP000091926"/>
    </source>
</evidence>
<name>A0A193GGI5_9BORD</name>
<dbReference type="KEGG" id="bfz:BAU07_19005"/>
<dbReference type="Gene3D" id="3.40.50.300">
    <property type="entry name" value="P-loop containing nucleotide triphosphate hydrolases"/>
    <property type="match status" value="1"/>
</dbReference>
<evidence type="ECO:0008006" key="3">
    <source>
        <dbReference type="Google" id="ProtNLM"/>
    </source>
</evidence>